<feature type="compositionally biased region" description="Basic and acidic residues" evidence="1">
    <location>
        <begin position="496"/>
        <end position="513"/>
    </location>
</feature>
<evidence type="ECO:0000313" key="2">
    <source>
        <dbReference type="EMBL" id="RYO73062.1"/>
    </source>
</evidence>
<dbReference type="AlphaFoldDB" id="A0A4Q4SRS8"/>
<accession>A0A4Q4SRS8</accession>
<feature type="compositionally biased region" description="Acidic residues" evidence="1">
    <location>
        <begin position="745"/>
        <end position="755"/>
    </location>
</feature>
<sequence>MVLLVLEHNLNEQEETHVLTEYGIGDSRLDHASEAFRNPHSPTHGSVTPAGDSGDDPIHDKDSSISSSIRSQKYTQSTLENSQETQGDQMGGPVGVPSLRQFALFNFKVEDDIRNWNRLVPRPFDTRDMRWADHLKYFPYSFTVGPTSLPPASVHLSDDTVGQLIELAKSGHIELATLGERWPNIFNATGVLHKARRPMGDPFVNDGKIVATNNGAQLLCGAKYGQLPKPGEGPKKWYWLREPIGKARLLQTDLLPNTESDPADQSYSFKALDSSQCKLNAYPSGFIFPDDSGKPNNSLKVNYAQATAPHIAKPYAVNVVRRKPDGKEDLSGYFTDREDTEDALGRFALIAFAQATPSITKATAVRKLSKTEISKYRKLAGKKRIEDEEPSRAQASPPAIAQAVPVKQVQPNSNITQPTGNTVWPPEKKALMASAAAAYLNNLNVAHQVKPGQILSLVNNNPSYDELCEQLEKMGLKLDRAVFAKSLLVAVPAKQKRETLDRAQSSTHDDTPTRKPKSRPESSNQVSSAVKKDSGQTIDMDINRVRGLRPIEYPIPSSSDEEEQEATAESRAQSTELKEGTDAHADTLVLLQRLQHSEHRMAELLALMTQFTNGQRDFYISTLGVIENAIKDIEGKTGQDQTMKADLSRYIGRLMRRTDGYSTEMAIKVSQLSDALDSSACDVDATLERNSCESYDWCKTKTLRDDFPKESPVIPQAIVIPNAKGASYGVSDVFKRTQGYRDLVNQEDSDGGSDFDTDKLGSNMGSYPTSAINSDQQGPDEMLTGLLKEVKATKSDKTTDLTDYLEQRRLELANTDPVNREQNIDKSTNSNTDSDSESETYQSKKKLNNSDDEASSAKSTSVSVKSRKRKPYQISGLSSTKQPPARPGKRQKRSTNHSINEEGTNSDSSVPPKRVRKPSAKAKSAEDTKKLVKAQGMKSKAKTRSAGGLGSGESGKVK</sequence>
<name>A0A4Q4SRS8_9PLEO</name>
<protein>
    <submittedName>
        <fullName evidence="2">Uncharacterized protein</fullName>
    </submittedName>
</protein>
<dbReference type="OrthoDB" id="5424797at2759"/>
<feature type="compositionally biased region" description="Gly residues" evidence="1">
    <location>
        <begin position="947"/>
        <end position="958"/>
    </location>
</feature>
<dbReference type="EMBL" id="PEJP01000002">
    <property type="protein sequence ID" value="RYO73062.1"/>
    <property type="molecule type" value="Genomic_DNA"/>
</dbReference>
<feature type="compositionally biased region" description="Polar residues" evidence="1">
    <location>
        <begin position="763"/>
        <end position="777"/>
    </location>
</feature>
<gene>
    <name evidence="2" type="ORF">AA0113_g583</name>
</gene>
<feature type="region of interest" description="Disordered" evidence="1">
    <location>
        <begin position="496"/>
        <end position="580"/>
    </location>
</feature>
<feature type="compositionally biased region" description="Polar residues" evidence="1">
    <location>
        <begin position="72"/>
        <end position="88"/>
    </location>
</feature>
<feature type="region of interest" description="Disordered" evidence="1">
    <location>
        <begin position="744"/>
        <end position="780"/>
    </location>
</feature>
<reference evidence="3" key="1">
    <citation type="journal article" date="2019" name="bioRxiv">
        <title>Genomics, evolutionary history and diagnostics of the Alternaria alternata species group including apple and Asian pear pathotypes.</title>
        <authorList>
            <person name="Armitage A.D."/>
            <person name="Cockerton H.M."/>
            <person name="Sreenivasaprasad S."/>
            <person name="Woodhall J.W."/>
            <person name="Lane C.R."/>
            <person name="Harrison R.J."/>
            <person name="Clarkson J.P."/>
        </authorList>
    </citation>
    <scope>NUCLEOTIDE SEQUENCE [LARGE SCALE GENOMIC DNA]</scope>
    <source>
        <strain evidence="3">RGR 97.0016</strain>
    </source>
</reference>
<evidence type="ECO:0000313" key="3">
    <source>
        <dbReference type="Proteomes" id="UP000293823"/>
    </source>
</evidence>
<feature type="region of interest" description="Disordered" evidence="1">
    <location>
        <begin position="34"/>
        <end position="93"/>
    </location>
</feature>
<evidence type="ECO:0000256" key="1">
    <source>
        <dbReference type="SAM" id="MobiDB-lite"/>
    </source>
</evidence>
<keyword evidence="3" id="KW-1185">Reference proteome</keyword>
<proteinExistence type="predicted"/>
<feature type="compositionally biased region" description="Polar residues" evidence="1">
    <location>
        <begin position="896"/>
        <end position="909"/>
    </location>
</feature>
<dbReference type="Proteomes" id="UP000293823">
    <property type="component" value="Unassembled WGS sequence"/>
</dbReference>
<comment type="caution">
    <text evidence="2">The sequence shown here is derived from an EMBL/GenBank/DDBJ whole genome shotgun (WGS) entry which is preliminary data.</text>
</comment>
<organism evidence="2 3">
    <name type="scientific">Alternaria arborescens</name>
    <dbReference type="NCBI Taxonomy" id="156630"/>
    <lineage>
        <taxon>Eukaryota</taxon>
        <taxon>Fungi</taxon>
        <taxon>Dikarya</taxon>
        <taxon>Ascomycota</taxon>
        <taxon>Pezizomycotina</taxon>
        <taxon>Dothideomycetes</taxon>
        <taxon>Pleosporomycetidae</taxon>
        <taxon>Pleosporales</taxon>
        <taxon>Pleosporineae</taxon>
        <taxon>Pleosporaceae</taxon>
        <taxon>Alternaria</taxon>
        <taxon>Alternaria sect. Alternaria</taxon>
    </lineage>
</organism>
<feature type="region of interest" description="Disordered" evidence="1">
    <location>
        <begin position="809"/>
        <end position="958"/>
    </location>
</feature>